<dbReference type="EMBL" id="JANPWB010000003">
    <property type="protein sequence ID" value="KAJ1202955.1"/>
    <property type="molecule type" value="Genomic_DNA"/>
</dbReference>
<evidence type="ECO:0000256" key="1">
    <source>
        <dbReference type="SAM" id="MobiDB-lite"/>
    </source>
</evidence>
<accession>A0AAV7VMS7</accession>
<feature type="compositionally biased region" description="Polar residues" evidence="1">
    <location>
        <begin position="135"/>
        <end position="149"/>
    </location>
</feature>
<protein>
    <submittedName>
        <fullName evidence="2">Uncharacterized protein</fullName>
    </submittedName>
</protein>
<evidence type="ECO:0000313" key="3">
    <source>
        <dbReference type="Proteomes" id="UP001066276"/>
    </source>
</evidence>
<feature type="compositionally biased region" description="Low complexity" evidence="1">
    <location>
        <begin position="1"/>
        <end position="10"/>
    </location>
</feature>
<comment type="caution">
    <text evidence="2">The sequence shown here is derived from an EMBL/GenBank/DDBJ whole genome shotgun (WGS) entry which is preliminary data.</text>
</comment>
<feature type="region of interest" description="Disordered" evidence="1">
    <location>
        <begin position="135"/>
        <end position="209"/>
    </location>
</feature>
<feature type="region of interest" description="Disordered" evidence="1">
    <location>
        <begin position="1"/>
        <end position="58"/>
    </location>
</feature>
<evidence type="ECO:0000313" key="2">
    <source>
        <dbReference type="EMBL" id="KAJ1202955.1"/>
    </source>
</evidence>
<sequence>MGLGEPPLGEGLKGSRRWATACPPRRDRDRRGGYHRSPTPPPSSSSPGPLSCAPVPRGVPARLSAGSWPLVRPQPLLRARGGPRGKGISRGGGLLVLAWPLHLRLAGAAGQIGGLGLPACTRGAVHRGRAAHLLSSPSAGVSPASQPQGSAGEGHQPRRQSSRPRLPAPLPPRGHGRTNGEFRPPGLYPRGSAEGQGRSPGALPLDRGFTGLLATGTRRRGPVQATQGLSLLPQSAAFVISEAIGPISAWSGVSRSGAIFFSLPGIGRISA</sequence>
<reference evidence="2" key="1">
    <citation type="journal article" date="2022" name="bioRxiv">
        <title>Sequencing and chromosome-scale assembly of the giantPleurodeles waltlgenome.</title>
        <authorList>
            <person name="Brown T."/>
            <person name="Elewa A."/>
            <person name="Iarovenko S."/>
            <person name="Subramanian E."/>
            <person name="Araus A.J."/>
            <person name="Petzold A."/>
            <person name="Susuki M."/>
            <person name="Suzuki K.-i.T."/>
            <person name="Hayashi T."/>
            <person name="Toyoda A."/>
            <person name="Oliveira C."/>
            <person name="Osipova E."/>
            <person name="Leigh N.D."/>
            <person name="Simon A."/>
            <person name="Yun M.H."/>
        </authorList>
    </citation>
    <scope>NUCLEOTIDE SEQUENCE</scope>
    <source>
        <strain evidence="2">20211129_DDA</strain>
        <tissue evidence="2">Liver</tissue>
    </source>
</reference>
<organism evidence="2 3">
    <name type="scientific">Pleurodeles waltl</name>
    <name type="common">Iberian ribbed newt</name>
    <dbReference type="NCBI Taxonomy" id="8319"/>
    <lineage>
        <taxon>Eukaryota</taxon>
        <taxon>Metazoa</taxon>
        <taxon>Chordata</taxon>
        <taxon>Craniata</taxon>
        <taxon>Vertebrata</taxon>
        <taxon>Euteleostomi</taxon>
        <taxon>Amphibia</taxon>
        <taxon>Batrachia</taxon>
        <taxon>Caudata</taxon>
        <taxon>Salamandroidea</taxon>
        <taxon>Salamandridae</taxon>
        <taxon>Pleurodelinae</taxon>
        <taxon>Pleurodeles</taxon>
    </lineage>
</organism>
<gene>
    <name evidence="2" type="ORF">NDU88_006750</name>
</gene>
<name>A0AAV7VMS7_PLEWA</name>
<dbReference type="AlphaFoldDB" id="A0AAV7VMS7"/>
<proteinExistence type="predicted"/>
<dbReference type="Proteomes" id="UP001066276">
    <property type="component" value="Chromosome 2_1"/>
</dbReference>
<keyword evidence="3" id="KW-1185">Reference proteome</keyword>